<name>A0A0A9FIN4_ARUDO</name>
<protein>
    <submittedName>
        <fullName evidence="1">Uncharacterized protein</fullName>
    </submittedName>
</protein>
<reference evidence="1" key="2">
    <citation type="journal article" date="2015" name="Data Brief">
        <title>Shoot transcriptome of the giant reed, Arundo donax.</title>
        <authorList>
            <person name="Barrero R.A."/>
            <person name="Guerrero F.D."/>
            <person name="Moolhuijzen P."/>
            <person name="Goolsby J.A."/>
            <person name="Tidwell J."/>
            <person name="Bellgard S.E."/>
            <person name="Bellgard M.I."/>
        </authorList>
    </citation>
    <scope>NUCLEOTIDE SEQUENCE</scope>
    <source>
        <tissue evidence="1">Shoot tissue taken approximately 20 cm above the soil surface</tissue>
    </source>
</reference>
<evidence type="ECO:0000313" key="1">
    <source>
        <dbReference type="EMBL" id="JAE08093.1"/>
    </source>
</evidence>
<proteinExistence type="predicted"/>
<organism evidence="1">
    <name type="scientific">Arundo donax</name>
    <name type="common">Giant reed</name>
    <name type="synonym">Donax arundinaceus</name>
    <dbReference type="NCBI Taxonomy" id="35708"/>
    <lineage>
        <taxon>Eukaryota</taxon>
        <taxon>Viridiplantae</taxon>
        <taxon>Streptophyta</taxon>
        <taxon>Embryophyta</taxon>
        <taxon>Tracheophyta</taxon>
        <taxon>Spermatophyta</taxon>
        <taxon>Magnoliopsida</taxon>
        <taxon>Liliopsida</taxon>
        <taxon>Poales</taxon>
        <taxon>Poaceae</taxon>
        <taxon>PACMAD clade</taxon>
        <taxon>Arundinoideae</taxon>
        <taxon>Arundineae</taxon>
        <taxon>Arundo</taxon>
    </lineage>
</organism>
<dbReference type="EMBL" id="GBRH01189803">
    <property type="protein sequence ID" value="JAE08093.1"/>
    <property type="molecule type" value="Transcribed_RNA"/>
</dbReference>
<accession>A0A0A9FIN4</accession>
<sequence length="13" mass="1395">MPGNGQALMLLCF</sequence>
<reference evidence="1" key="1">
    <citation type="submission" date="2014-09" db="EMBL/GenBank/DDBJ databases">
        <authorList>
            <person name="Magalhaes I.L.F."/>
            <person name="Oliveira U."/>
            <person name="Santos F.R."/>
            <person name="Vidigal T.H.D.A."/>
            <person name="Brescovit A.D."/>
            <person name="Santos A.J."/>
        </authorList>
    </citation>
    <scope>NUCLEOTIDE SEQUENCE</scope>
    <source>
        <tissue evidence="1">Shoot tissue taken approximately 20 cm above the soil surface</tissue>
    </source>
</reference>